<protein>
    <recommendedName>
        <fullName evidence="3">Outer membrane protein beta-barrel domain-containing protein</fullName>
    </recommendedName>
</protein>
<feature type="domain" description="Outer membrane protein beta-barrel" evidence="3">
    <location>
        <begin position="5"/>
        <end position="165"/>
    </location>
</feature>
<evidence type="ECO:0000256" key="2">
    <source>
        <dbReference type="SAM" id="SignalP"/>
    </source>
</evidence>
<evidence type="ECO:0000256" key="1">
    <source>
        <dbReference type="ARBA" id="ARBA00022729"/>
    </source>
</evidence>
<dbReference type="Proteomes" id="UP000186685">
    <property type="component" value="Unassembled WGS sequence"/>
</dbReference>
<name>A0A854BTK8_9BACT</name>
<dbReference type="Pfam" id="PF13505">
    <property type="entry name" value="OMP_b-brl"/>
    <property type="match status" value="1"/>
</dbReference>
<gene>
    <name evidence="4" type="ORF">BHV76_11085</name>
</gene>
<comment type="caution">
    <text evidence="4">The sequence shown here is derived from an EMBL/GenBank/DDBJ whole genome shotgun (WGS) entry which is preliminary data.</text>
</comment>
<feature type="signal peptide" evidence="2">
    <location>
        <begin position="1"/>
        <end position="19"/>
    </location>
</feature>
<evidence type="ECO:0000313" key="5">
    <source>
        <dbReference type="Proteomes" id="UP000186685"/>
    </source>
</evidence>
<proteinExistence type="predicted"/>
<evidence type="ECO:0000259" key="3">
    <source>
        <dbReference type="Pfam" id="PF13505"/>
    </source>
</evidence>
<keyword evidence="1 2" id="KW-0732">Signal</keyword>
<evidence type="ECO:0000313" key="4">
    <source>
        <dbReference type="EMBL" id="OKZ06921.1"/>
    </source>
</evidence>
<dbReference type="Gene3D" id="2.40.160.20">
    <property type="match status" value="1"/>
</dbReference>
<organism evidence="4 5">
    <name type="scientific">Phocaeicola plebeius</name>
    <dbReference type="NCBI Taxonomy" id="310297"/>
    <lineage>
        <taxon>Bacteria</taxon>
        <taxon>Pseudomonadati</taxon>
        <taxon>Bacteroidota</taxon>
        <taxon>Bacteroidia</taxon>
        <taxon>Bacteroidales</taxon>
        <taxon>Bacteroidaceae</taxon>
        <taxon>Phocaeicola</taxon>
    </lineage>
</organism>
<dbReference type="EMBL" id="MNQR01000051">
    <property type="protein sequence ID" value="OKZ06921.1"/>
    <property type="molecule type" value="Genomic_DNA"/>
</dbReference>
<feature type="chain" id="PRO_5032450392" description="Outer membrane protein beta-barrel domain-containing protein" evidence="2">
    <location>
        <begin position="20"/>
        <end position="165"/>
    </location>
</feature>
<dbReference type="SUPFAM" id="SSF56925">
    <property type="entry name" value="OMPA-like"/>
    <property type="match status" value="1"/>
</dbReference>
<dbReference type="AlphaFoldDB" id="A0A854BTK8"/>
<dbReference type="InterPro" id="IPR011250">
    <property type="entry name" value="OMP/PagP_B-barrel"/>
</dbReference>
<accession>A0A854BTK8</accession>
<dbReference type="InterPro" id="IPR027385">
    <property type="entry name" value="Beta-barrel_OMP"/>
</dbReference>
<reference evidence="4 5" key="1">
    <citation type="journal article" date="2016" name="Nat. Biotechnol.">
        <title>Measurement of bacterial replication rates in microbial communities.</title>
        <authorList>
            <person name="Brown C.T."/>
            <person name="Olm M.R."/>
            <person name="Thomas B.C."/>
            <person name="Banfield J.F."/>
        </authorList>
    </citation>
    <scope>NUCLEOTIDE SEQUENCE [LARGE SCALE GENOMIC DNA]</scope>
    <source>
        <strain evidence="4">45_130</strain>
    </source>
</reference>
<sequence>MKKMFVLLCSALISVGAFAQKGEKAVGVNLNFGTTASTVGLGAKFQYGITDAIRIEPSLTYYFGNTGMFDVAVNAHYLFNVAPKINVYPLAGLGFDACRYETLVGDVYNGWDIDKKTDAAFKFDFGGGAEYEITDNIAAGLELRYEVISGGFSQFVVGLGAKYKF</sequence>